<organism evidence="1 2">
    <name type="scientific">Trichomonas vaginalis (strain ATCC PRA-98 / G3)</name>
    <dbReference type="NCBI Taxonomy" id="412133"/>
    <lineage>
        <taxon>Eukaryota</taxon>
        <taxon>Metamonada</taxon>
        <taxon>Parabasalia</taxon>
        <taxon>Trichomonadida</taxon>
        <taxon>Trichomonadidae</taxon>
        <taxon>Trichomonas</taxon>
    </lineage>
</organism>
<reference evidence="1" key="2">
    <citation type="journal article" date="2007" name="Science">
        <title>Draft genome sequence of the sexually transmitted pathogen Trichomonas vaginalis.</title>
        <authorList>
            <person name="Carlton J.M."/>
            <person name="Hirt R.P."/>
            <person name="Silva J.C."/>
            <person name="Delcher A.L."/>
            <person name="Schatz M."/>
            <person name="Zhao Q."/>
            <person name="Wortman J.R."/>
            <person name="Bidwell S.L."/>
            <person name="Alsmark U.C.M."/>
            <person name="Besteiro S."/>
            <person name="Sicheritz-Ponten T."/>
            <person name="Noel C.J."/>
            <person name="Dacks J.B."/>
            <person name="Foster P.G."/>
            <person name="Simillion C."/>
            <person name="Van de Peer Y."/>
            <person name="Miranda-Saavedra D."/>
            <person name="Barton G.J."/>
            <person name="Westrop G.D."/>
            <person name="Mueller S."/>
            <person name="Dessi D."/>
            <person name="Fiori P.L."/>
            <person name="Ren Q."/>
            <person name="Paulsen I."/>
            <person name="Zhang H."/>
            <person name="Bastida-Corcuera F.D."/>
            <person name="Simoes-Barbosa A."/>
            <person name="Brown M.T."/>
            <person name="Hayes R.D."/>
            <person name="Mukherjee M."/>
            <person name="Okumura C.Y."/>
            <person name="Schneider R."/>
            <person name="Smith A.J."/>
            <person name="Vanacova S."/>
            <person name="Villalvazo M."/>
            <person name="Haas B.J."/>
            <person name="Pertea M."/>
            <person name="Feldblyum T.V."/>
            <person name="Utterback T.R."/>
            <person name="Shu C.L."/>
            <person name="Osoegawa K."/>
            <person name="de Jong P.J."/>
            <person name="Hrdy I."/>
            <person name="Horvathova L."/>
            <person name="Zubacova Z."/>
            <person name="Dolezal P."/>
            <person name="Malik S.B."/>
            <person name="Logsdon J.M. Jr."/>
            <person name="Henze K."/>
            <person name="Gupta A."/>
            <person name="Wang C.C."/>
            <person name="Dunne R.L."/>
            <person name="Upcroft J.A."/>
            <person name="Upcroft P."/>
            <person name="White O."/>
            <person name="Salzberg S.L."/>
            <person name="Tang P."/>
            <person name="Chiu C.-H."/>
            <person name="Lee Y.-S."/>
            <person name="Embley T.M."/>
            <person name="Coombs G.H."/>
            <person name="Mottram J.C."/>
            <person name="Tachezy J."/>
            <person name="Fraser-Liggett C.M."/>
            <person name="Johnson P.J."/>
        </authorList>
    </citation>
    <scope>NUCLEOTIDE SEQUENCE [LARGE SCALE GENOMIC DNA]</scope>
    <source>
        <strain evidence="1">G3</strain>
    </source>
</reference>
<dbReference type="KEGG" id="tva:4764824"/>
<dbReference type="VEuPathDB" id="TrichDB:TVAGG3_0838210"/>
<dbReference type="InParanoid" id="A2EK51"/>
<dbReference type="EMBL" id="DS113411">
    <property type="protein sequence ID" value="EAY06944.1"/>
    <property type="molecule type" value="Genomic_DNA"/>
</dbReference>
<dbReference type="AlphaFoldDB" id="A2EK51"/>
<dbReference type="RefSeq" id="XP_001319167.1">
    <property type="nucleotide sequence ID" value="XM_001319132.1"/>
</dbReference>
<evidence type="ECO:0000313" key="1">
    <source>
        <dbReference type="EMBL" id="EAY06944.1"/>
    </source>
</evidence>
<protein>
    <submittedName>
        <fullName evidence="1">Uncharacterized protein</fullName>
    </submittedName>
</protein>
<gene>
    <name evidence="1" type="ORF">TVAG_099840</name>
</gene>
<sequence>MLFALTMLTTSSIRRPLVRYGPTLKGLPYFKTPEETKEYLRQHPWIGKPMYSFMNAEEQDDSDNLLYAPYWAHPGWLAKHPYFKNAEEQDDSDNLLYAPYWAHHGWLAKHPYFKNAEEQDDSDNFNPLVTQILIELAKQKVQRLFRQEAESNYQPLLIPGIPSFIAEKRAREFLKKLQREKPAYFKK</sequence>
<keyword evidence="2" id="KW-1185">Reference proteome</keyword>
<dbReference type="VEuPathDB" id="TrichDB:TVAG_099840"/>
<evidence type="ECO:0000313" key="2">
    <source>
        <dbReference type="Proteomes" id="UP000001542"/>
    </source>
</evidence>
<name>A2EK51_TRIV3</name>
<proteinExistence type="predicted"/>
<dbReference type="Proteomes" id="UP000001542">
    <property type="component" value="Unassembled WGS sequence"/>
</dbReference>
<accession>A2EK51</accession>
<reference evidence="1" key="1">
    <citation type="submission" date="2006-10" db="EMBL/GenBank/DDBJ databases">
        <authorList>
            <person name="Amadeo P."/>
            <person name="Zhao Q."/>
            <person name="Wortman J."/>
            <person name="Fraser-Liggett C."/>
            <person name="Carlton J."/>
        </authorList>
    </citation>
    <scope>NUCLEOTIDE SEQUENCE</scope>
    <source>
        <strain evidence="1">G3</strain>
    </source>
</reference>